<proteinExistence type="predicted"/>
<dbReference type="InterPro" id="IPR010982">
    <property type="entry name" value="Lambda_DNA-bd_dom_sf"/>
</dbReference>
<dbReference type="GO" id="GO:0003677">
    <property type="term" value="F:DNA binding"/>
    <property type="evidence" value="ECO:0007669"/>
    <property type="project" value="InterPro"/>
</dbReference>
<dbReference type="Proteomes" id="UP000284207">
    <property type="component" value="Unassembled WGS sequence"/>
</dbReference>
<dbReference type="RefSeq" id="WP_259740484.1">
    <property type="nucleotide sequence ID" value="NZ_MOCA01000002.1"/>
</dbReference>
<dbReference type="EMBL" id="MOCA01000002">
    <property type="protein sequence ID" value="ROO02356.1"/>
    <property type="molecule type" value="Genomic_DNA"/>
</dbReference>
<reference evidence="1 2" key="1">
    <citation type="submission" date="2016-10" db="EMBL/GenBank/DDBJ databases">
        <title>Comparative genome analysis of multiple Pseudomonas spp. focuses on biocontrol and plant growth promoting traits.</title>
        <authorList>
            <person name="Tao X.-Y."/>
            <person name="Taylor C.G."/>
        </authorList>
    </citation>
    <scope>NUCLEOTIDE SEQUENCE [LARGE SCALE GENOMIC DNA]</scope>
    <source>
        <strain evidence="1 2">36B3</strain>
    </source>
</reference>
<organism evidence="1 2">
    <name type="scientific">Pseudomonas moraviensis</name>
    <dbReference type="NCBI Taxonomy" id="321662"/>
    <lineage>
        <taxon>Bacteria</taxon>
        <taxon>Pseudomonadati</taxon>
        <taxon>Pseudomonadota</taxon>
        <taxon>Gammaproteobacteria</taxon>
        <taxon>Pseudomonadales</taxon>
        <taxon>Pseudomonadaceae</taxon>
        <taxon>Pseudomonas</taxon>
    </lineage>
</organism>
<name>A0A423NVU4_9PSED</name>
<evidence type="ECO:0000313" key="2">
    <source>
        <dbReference type="Proteomes" id="UP000284207"/>
    </source>
</evidence>
<dbReference type="Gene3D" id="1.10.260.40">
    <property type="entry name" value="lambda repressor-like DNA-binding domains"/>
    <property type="match status" value="1"/>
</dbReference>
<comment type="caution">
    <text evidence="1">The sequence shown here is derived from an EMBL/GenBank/DDBJ whole genome shotgun (WGS) entry which is preliminary data.</text>
</comment>
<gene>
    <name evidence="1" type="ORF">BK674_04575</name>
</gene>
<sequence length="84" mass="9291">MFIPADIEYHPGSLEDARKTLAEKAGVSESTIKRFEATGLVTLEALILIATAPDELDAVTKLFKPEHPGSLDELKNARRKRAMR</sequence>
<dbReference type="AlphaFoldDB" id="A0A423NVU4"/>
<accession>A0A423NVU4</accession>
<evidence type="ECO:0008006" key="3">
    <source>
        <dbReference type="Google" id="ProtNLM"/>
    </source>
</evidence>
<evidence type="ECO:0000313" key="1">
    <source>
        <dbReference type="EMBL" id="ROO02356.1"/>
    </source>
</evidence>
<protein>
    <recommendedName>
        <fullName evidence="3">XRE family transcriptional regulator</fullName>
    </recommendedName>
</protein>